<dbReference type="InterPro" id="IPR008999">
    <property type="entry name" value="Actin-crosslinking"/>
</dbReference>
<protein>
    <submittedName>
        <fullName evidence="6">Uncharacterized protein</fullName>
    </submittedName>
</protein>
<dbReference type="Proteomes" id="UP000320475">
    <property type="component" value="Unassembled WGS sequence"/>
</dbReference>
<dbReference type="AlphaFoldDB" id="A0A507DRH5"/>
<comment type="caution">
    <text evidence="6">The sequence shown here is derived from an EMBL/GenBank/DDBJ whole genome shotgun (WGS) entry which is preliminary data.</text>
</comment>
<keyword evidence="3" id="KW-0539">Nucleus</keyword>
<dbReference type="Proteomes" id="UP000317494">
    <property type="component" value="Unassembled WGS sequence"/>
</dbReference>
<feature type="compositionally biased region" description="Low complexity" evidence="4">
    <location>
        <begin position="35"/>
        <end position="46"/>
    </location>
</feature>
<sequence length="309" mass="34004">MSALKSGRLKFKGDSSSTGKKKRKADDDPAGGCNTKSAKSTSSQATEGWVVAESEDDLLGPVFILSTTTDPPSVVSCNGKHHVALSLLENQEDATMDDITPSNAEPYDVSQVFVCNRVAGSSKVTLKSAFGKYLAADKFGVVACEREAAGNTEEWSILVRPDGIAFKSFWDTFLSAEYDKTLNDNEDDEEVGMDSKLNTTGKDKKKKLKKKDGVIRCDVDAVGFREVFTVKCQAAERAKRRNEAKGGQGIKKDLTIAEMEDMKRFQSWNKGRPIVEADVSLLKKAEREGNLHEVLLTRREKLKSDKFCK</sequence>
<dbReference type="PANTHER" id="PTHR12928">
    <property type="entry name" value="FRG1 PROTEIN"/>
    <property type="match status" value="1"/>
</dbReference>
<proteinExistence type="inferred from homology"/>
<accession>A0A507DRH5</accession>
<dbReference type="Gene3D" id="2.80.10.50">
    <property type="match status" value="1"/>
</dbReference>
<dbReference type="CDD" id="cd23339">
    <property type="entry name" value="beta-trefoil_FSCN_fungal_FRG1-like"/>
    <property type="match status" value="1"/>
</dbReference>
<comment type="subcellular location">
    <subcellularLocation>
        <location evidence="1">Nucleus</location>
        <location evidence="1">Nucleolus</location>
    </subcellularLocation>
</comment>
<gene>
    <name evidence="5" type="ORF">SeLEV6574_g01859</name>
    <name evidence="6" type="ORF">SeMB42_g00323</name>
</gene>
<evidence type="ECO:0000313" key="5">
    <source>
        <dbReference type="EMBL" id="TPX48739.1"/>
    </source>
</evidence>
<evidence type="ECO:0000313" key="8">
    <source>
        <dbReference type="Proteomes" id="UP000320475"/>
    </source>
</evidence>
<dbReference type="EMBL" id="QEAN01000006">
    <property type="protein sequence ID" value="TPX54339.1"/>
    <property type="molecule type" value="Genomic_DNA"/>
</dbReference>
<dbReference type="GO" id="GO:0005730">
    <property type="term" value="C:nucleolus"/>
    <property type="evidence" value="ECO:0007669"/>
    <property type="project" value="UniProtKB-SubCell"/>
</dbReference>
<keyword evidence="7" id="KW-1185">Reference proteome</keyword>
<dbReference type="GO" id="GO:0051015">
    <property type="term" value="F:actin filament binding"/>
    <property type="evidence" value="ECO:0007669"/>
    <property type="project" value="TreeGrafter"/>
</dbReference>
<dbReference type="InterPro" id="IPR010414">
    <property type="entry name" value="FRG1"/>
</dbReference>
<dbReference type="VEuPathDB" id="FungiDB:SeMB42_g00323"/>
<evidence type="ECO:0000256" key="2">
    <source>
        <dbReference type="ARBA" id="ARBA00010878"/>
    </source>
</evidence>
<dbReference type="STRING" id="286115.A0A507DRH5"/>
<evidence type="ECO:0000256" key="3">
    <source>
        <dbReference type="ARBA" id="ARBA00023242"/>
    </source>
</evidence>
<feature type="region of interest" description="Disordered" evidence="4">
    <location>
        <begin position="184"/>
        <end position="203"/>
    </location>
</feature>
<dbReference type="OrthoDB" id="5539371at2759"/>
<evidence type="ECO:0000256" key="4">
    <source>
        <dbReference type="SAM" id="MobiDB-lite"/>
    </source>
</evidence>
<dbReference type="EMBL" id="QEAM01000046">
    <property type="protein sequence ID" value="TPX48739.1"/>
    <property type="molecule type" value="Genomic_DNA"/>
</dbReference>
<feature type="region of interest" description="Disordered" evidence="4">
    <location>
        <begin position="1"/>
        <end position="47"/>
    </location>
</feature>
<dbReference type="SUPFAM" id="SSF50405">
    <property type="entry name" value="Actin-crosslinking proteins"/>
    <property type="match status" value="1"/>
</dbReference>
<dbReference type="Pfam" id="PF06229">
    <property type="entry name" value="FRG1"/>
    <property type="match status" value="1"/>
</dbReference>
<evidence type="ECO:0000313" key="6">
    <source>
        <dbReference type="EMBL" id="TPX54339.1"/>
    </source>
</evidence>
<organism evidence="6 7">
    <name type="scientific">Synchytrium endobioticum</name>
    <dbReference type="NCBI Taxonomy" id="286115"/>
    <lineage>
        <taxon>Eukaryota</taxon>
        <taxon>Fungi</taxon>
        <taxon>Fungi incertae sedis</taxon>
        <taxon>Chytridiomycota</taxon>
        <taxon>Chytridiomycota incertae sedis</taxon>
        <taxon>Chytridiomycetes</taxon>
        <taxon>Synchytriales</taxon>
        <taxon>Synchytriaceae</taxon>
        <taxon>Synchytrium</taxon>
    </lineage>
</organism>
<name>A0A507DRH5_9FUNG</name>
<evidence type="ECO:0000313" key="7">
    <source>
        <dbReference type="Proteomes" id="UP000317494"/>
    </source>
</evidence>
<dbReference type="GO" id="GO:0071013">
    <property type="term" value="C:catalytic step 2 spliceosome"/>
    <property type="evidence" value="ECO:0007669"/>
    <property type="project" value="TreeGrafter"/>
</dbReference>
<evidence type="ECO:0000256" key="1">
    <source>
        <dbReference type="ARBA" id="ARBA00004604"/>
    </source>
</evidence>
<reference evidence="7 8" key="1">
    <citation type="journal article" date="2019" name="Sci. Rep.">
        <title>Comparative genomics of chytrid fungi reveal insights into the obligate biotrophic and pathogenic lifestyle of Synchytrium endobioticum.</title>
        <authorList>
            <person name="van de Vossenberg B.T.L.H."/>
            <person name="Warris S."/>
            <person name="Nguyen H.D.T."/>
            <person name="van Gent-Pelzer M.P.E."/>
            <person name="Joly D.L."/>
            <person name="van de Geest H.C."/>
            <person name="Bonants P.J.M."/>
            <person name="Smith D.S."/>
            <person name="Levesque C.A."/>
            <person name="van der Lee T.A.J."/>
        </authorList>
    </citation>
    <scope>NUCLEOTIDE SEQUENCE [LARGE SCALE GENOMIC DNA]</scope>
    <source>
        <strain evidence="5 8">LEV6574</strain>
        <strain evidence="6 7">MB42</strain>
    </source>
</reference>
<comment type="similarity">
    <text evidence="2">Belongs to the FRG1 family.</text>
</comment>
<dbReference type="PANTHER" id="PTHR12928:SF0">
    <property type="entry name" value="FSHD REGION GENE 1"/>
    <property type="match status" value="1"/>
</dbReference>